<evidence type="ECO:0000256" key="1">
    <source>
        <dbReference type="SAM" id="MobiDB-lite"/>
    </source>
</evidence>
<protein>
    <submittedName>
        <fullName evidence="3">Homologous recombination OB-fold protein</fullName>
    </submittedName>
</protein>
<name>A0AAV1GS07_XYRNO</name>
<sequence length="613" mass="65133">MTCKLGGLFSIGEDFDDEDLLGADWAVPPVSGPANVAAAVSSCALRATSVPHRGLEKDGCQQTGERSAASCDSSASKSSMCTSAGLTVSTGLRQLSSLSPSVQAQSLPPPLPPLINNSTPSLNTQHSHGNIELVLKPSVGQDDFDDWDVDLADLEEFDSQQGPPPQPPAPAKHAPAVDSLSSAKTLRPPACVGIQTPPNVSLRALSTAHQTTSSFKPPLLAQPQNPHLRPSFMSAPPWTPGASPGFNANFPVPSPISRTLIRPQQPQRQWSTPGPSPQARGLFETVTPAPSASPSSTLHPLPLHTPVLTNRLVQLVSASNKLPKKRPRSEPHRPRTRRFPGPAGLLPQQPQGPSLDEIVVSVPVAPAHSAAARLPSQGSSSQTEEDDFSGGAWAAMKAEMGLDERNPSCFLHSYSVVMVLRKAVLKQLARNKVPNMAVILKSIVHTHADAKAVFKDPTGEIQGTVHRRLLEDRVEDLKVGAVLLLKQVGVFSPSHRNHYLNVTPNNLLRIYAPDGVSLSSSQLPPVSLEPMLLSPARSRSISREPVSRMHLMFDEEDDEGQEGGKDFGPPADTGAGSSKGPQEAAGAAEDSGWDADDDLDDLLGELPEDTYSL</sequence>
<feature type="region of interest" description="Disordered" evidence="1">
    <location>
        <begin position="556"/>
        <end position="613"/>
    </location>
</feature>
<feature type="region of interest" description="Disordered" evidence="1">
    <location>
        <begin position="317"/>
        <end position="352"/>
    </location>
</feature>
<gene>
    <name evidence="3" type="ORF">XNOV1_A032083</name>
</gene>
<dbReference type="GO" id="GO:0000725">
    <property type="term" value="P:recombinational repair"/>
    <property type="evidence" value="ECO:0007669"/>
    <property type="project" value="InterPro"/>
</dbReference>
<dbReference type="InterPro" id="IPR028045">
    <property type="entry name" value="HROB"/>
</dbReference>
<reference evidence="3" key="1">
    <citation type="submission" date="2023-08" db="EMBL/GenBank/DDBJ databases">
        <authorList>
            <person name="Alioto T."/>
            <person name="Alioto T."/>
            <person name="Gomez Garrido J."/>
        </authorList>
    </citation>
    <scope>NUCLEOTIDE SEQUENCE</scope>
</reference>
<evidence type="ECO:0000313" key="3">
    <source>
        <dbReference type="EMBL" id="CAJ1076288.1"/>
    </source>
</evidence>
<dbReference type="PANTHER" id="PTHR14523">
    <property type="entry name" value="UNCHARACTERIZED PROTEIN C17ORF53 HOMOLOG"/>
    <property type="match status" value="1"/>
</dbReference>
<feature type="compositionally biased region" description="Acidic residues" evidence="1">
    <location>
        <begin position="591"/>
        <end position="613"/>
    </location>
</feature>
<feature type="compositionally biased region" description="Low complexity" evidence="1">
    <location>
        <begin position="285"/>
        <end position="303"/>
    </location>
</feature>
<dbReference type="EMBL" id="OY660879">
    <property type="protein sequence ID" value="CAJ1076288.1"/>
    <property type="molecule type" value="Genomic_DNA"/>
</dbReference>
<feature type="compositionally biased region" description="Polar residues" evidence="1">
    <location>
        <begin position="262"/>
        <end position="273"/>
    </location>
</feature>
<feature type="region of interest" description="Disordered" evidence="1">
    <location>
        <begin position="262"/>
        <end position="303"/>
    </location>
</feature>
<accession>A0AAV1GS07</accession>
<organism evidence="3 4">
    <name type="scientific">Xyrichtys novacula</name>
    <name type="common">Pearly razorfish</name>
    <name type="synonym">Hemipteronotus novacula</name>
    <dbReference type="NCBI Taxonomy" id="13765"/>
    <lineage>
        <taxon>Eukaryota</taxon>
        <taxon>Metazoa</taxon>
        <taxon>Chordata</taxon>
        <taxon>Craniata</taxon>
        <taxon>Vertebrata</taxon>
        <taxon>Euteleostomi</taxon>
        <taxon>Actinopterygii</taxon>
        <taxon>Neopterygii</taxon>
        <taxon>Teleostei</taxon>
        <taxon>Neoteleostei</taxon>
        <taxon>Acanthomorphata</taxon>
        <taxon>Eupercaria</taxon>
        <taxon>Labriformes</taxon>
        <taxon>Labridae</taxon>
        <taxon>Xyrichtys</taxon>
    </lineage>
</organism>
<dbReference type="InterPro" id="IPR058570">
    <property type="entry name" value="HROB_OB"/>
</dbReference>
<feature type="compositionally biased region" description="Low complexity" evidence="1">
    <location>
        <begin position="340"/>
        <end position="352"/>
    </location>
</feature>
<dbReference type="Proteomes" id="UP001178508">
    <property type="component" value="Chromosome 16"/>
</dbReference>
<feature type="region of interest" description="Disordered" evidence="1">
    <location>
        <begin position="157"/>
        <end position="183"/>
    </location>
</feature>
<dbReference type="AlphaFoldDB" id="A0AAV1GS07"/>
<dbReference type="PANTHER" id="PTHR14523:SF1">
    <property type="entry name" value="HOMOLOGOUS RECOMBINATION OB-FOLD PROTEIN"/>
    <property type="match status" value="1"/>
</dbReference>
<evidence type="ECO:0000259" key="2">
    <source>
        <dbReference type="Pfam" id="PF15072"/>
    </source>
</evidence>
<feature type="domain" description="Homologous recombination OB-fold protein OB-fold" evidence="2">
    <location>
        <begin position="431"/>
        <end position="514"/>
    </location>
</feature>
<keyword evidence="4" id="KW-1185">Reference proteome</keyword>
<evidence type="ECO:0000313" key="4">
    <source>
        <dbReference type="Proteomes" id="UP001178508"/>
    </source>
</evidence>
<dbReference type="Pfam" id="PF15072">
    <property type="entry name" value="HROB"/>
    <property type="match status" value="1"/>
</dbReference>
<proteinExistence type="predicted"/>